<sequence>MKNIFLIVFTFFLSFSCFSQKDSVVNYLDRHYKKVIKEQATYIQTIVKKDSLWLATVYFGNGKVKFQGNFKNKKLKTRVGVFKVYDESGNLKSTQNYNSKGKKNGRYSYFNTKGALITKGYFLNGKKEGVWKYLDNNLKSRARIVYKKGNILDYNLWNEEGITIKEKLIISRSPHYKKGNKSLRTRLNKELVKGLKNEGLNTNFLLKCSISKEGKVEDISITPNIGDQYKEKIISYFLKFDGMQPGIIANMKVKFPLELPFIFN</sequence>
<reference evidence="2" key="1">
    <citation type="submission" date="2023-02" db="EMBL/GenBank/DDBJ databases">
        <title>Polaribacter ponticola sp. nov., isolated from seawater.</title>
        <authorList>
            <person name="Baek J.H."/>
            <person name="Kim J.M."/>
            <person name="Choi D.G."/>
            <person name="Jeon C.O."/>
        </authorList>
    </citation>
    <scope>NUCLEOTIDE SEQUENCE</scope>
    <source>
        <strain evidence="2">MSW5</strain>
    </source>
</reference>
<dbReference type="SUPFAM" id="SSF82185">
    <property type="entry name" value="Histone H3 K4-specific methyltransferase SET7/9 N-terminal domain"/>
    <property type="match status" value="1"/>
</dbReference>
<comment type="caution">
    <text evidence="2">The sequence shown here is derived from an EMBL/GenBank/DDBJ whole genome shotgun (WGS) entry which is preliminary data.</text>
</comment>
<name>A0ABT5S809_9FLAO</name>
<evidence type="ECO:0000313" key="3">
    <source>
        <dbReference type="Proteomes" id="UP001151478"/>
    </source>
</evidence>
<gene>
    <name evidence="2" type="ORF">N5A56_007250</name>
</gene>
<proteinExistence type="predicted"/>
<feature type="signal peptide" evidence="1">
    <location>
        <begin position="1"/>
        <end position="21"/>
    </location>
</feature>
<evidence type="ECO:0008006" key="4">
    <source>
        <dbReference type="Google" id="ProtNLM"/>
    </source>
</evidence>
<evidence type="ECO:0000256" key="1">
    <source>
        <dbReference type="SAM" id="SignalP"/>
    </source>
</evidence>
<protein>
    <recommendedName>
        <fullName evidence="4">TonB C-terminal domain-containing protein</fullName>
    </recommendedName>
</protein>
<keyword evidence="3" id="KW-1185">Reference proteome</keyword>
<evidence type="ECO:0000313" key="2">
    <source>
        <dbReference type="EMBL" id="MDD7914227.1"/>
    </source>
</evidence>
<accession>A0ABT5S809</accession>
<dbReference type="Proteomes" id="UP001151478">
    <property type="component" value="Unassembled WGS sequence"/>
</dbReference>
<dbReference type="PROSITE" id="PS51257">
    <property type="entry name" value="PROKAR_LIPOPROTEIN"/>
    <property type="match status" value="1"/>
</dbReference>
<keyword evidence="1" id="KW-0732">Signal</keyword>
<feature type="chain" id="PRO_5046154928" description="TonB C-terminal domain-containing protein" evidence="1">
    <location>
        <begin position="22"/>
        <end position="264"/>
    </location>
</feature>
<dbReference type="RefSeq" id="WP_265724853.1">
    <property type="nucleotide sequence ID" value="NZ_JAOSLC020000003.1"/>
</dbReference>
<dbReference type="EMBL" id="JAOSLC020000003">
    <property type="protein sequence ID" value="MDD7914227.1"/>
    <property type="molecule type" value="Genomic_DNA"/>
</dbReference>
<dbReference type="Gene3D" id="3.90.930.1">
    <property type="match status" value="1"/>
</dbReference>
<organism evidence="2 3">
    <name type="scientific">Polaribacter ponticola</name>
    <dbReference type="NCBI Taxonomy" id="2978475"/>
    <lineage>
        <taxon>Bacteria</taxon>
        <taxon>Pseudomonadati</taxon>
        <taxon>Bacteroidota</taxon>
        <taxon>Flavobacteriia</taxon>
        <taxon>Flavobacteriales</taxon>
        <taxon>Flavobacteriaceae</taxon>
    </lineage>
</organism>